<reference evidence="5 6" key="1">
    <citation type="submission" date="2024-06" db="EMBL/GenBank/DDBJ databases">
        <title>The Natural Products Discovery Center: Release of the First 8490 Sequenced Strains for Exploring Actinobacteria Biosynthetic Diversity.</title>
        <authorList>
            <person name="Kalkreuter E."/>
            <person name="Kautsar S.A."/>
            <person name="Yang D."/>
            <person name="Bader C.D."/>
            <person name="Teijaro C.N."/>
            <person name="Fluegel L."/>
            <person name="Davis C.M."/>
            <person name="Simpson J.R."/>
            <person name="Lauterbach L."/>
            <person name="Steele A.D."/>
            <person name="Gui C."/>
            <person name="Meng S."/>
            <person name="Li G."/>
            <person name="Viehrig K."/>
            <person name="Ye F."/>
            <person name="Su P."/>
            <person name="Kiefer A.F."/>
            <person name="Nichols A."/>
            <person name="Cepeda A.J."/>
            <person name="Yan W."/>
            <person name="Fan B."/>
            <person name="Jiang Y."/>
            <person name="Adhikari A."/>
            <person name="Zheng C.-J."/>
            <person name="Schuster L."/>
            <person name="Cowan T.M."/>
            <person name="Smanski M.J."/>
            <person name="Chevrette M.G."/>
            <person name="De Carvalho L.P.S."/>
            <person name="Shen B."/>
        </authorList>
    </citation>
    <scope>NUCLEOTIDE SEQUENCE [LARGE SCALE GENOMIC DNA]</scope>
    <source>
        <strain evidence="5 6">NPDC045705</strain>
    </source>
</reference>
<dbReference type="InterPro" id="IPR050337">
    <property type="entry name" value="L-rhamnose_isomerase"/>
</dbReference>
<proteinExistence type="predicted"/>
<dbReference type="Proteomes" id="UP001551210">
    <property type="component" value="Unassembled WGS sequence"/>
</dbReference>
<dbReference type="SUPFAM" id="SSF51658">
    <property type="entry name" value="Xylose isomerase-like"/>
    <property type="match status" value="1"/>
</dbReference>
<dbReference type="EC" id="5.3.1.14" evidence="5"/>
<name>A0ABV3D706_STREX</name>
<dbReference type="Gene3D" id="3.20.20.150">
    <property type="entry name" value="Divalent-metal-dependent TIM barrel enzymes"/>
    <property type="match status" value="1"/>
</dbReference>
<dbReference type="InterPro" id="IPR036237">
    <property type="entry name" value="Xyl_isomerase-like_sf"/>
</dbReference>
<evidence type="ECO:0000259" key="4">
    <source>
        <dbReference type="Pfam" id="PF01261"/>
    </source>
</evidence>
<dbReference type="GO" id="GO:0008740">
    <property type="term" value="F:L-rhamnose isomerase activity"/>
    <property type="evidence" value="ECO:0007669"/>
    <property type="project" value="UniProtKB-EC"/>
</dbReference>
<dbReference type="InterPro" id="IPR013022">
    <property type="entry name" value="Xyl_isomerase-like_TIM-brl"/>
</dbReference>
<dbReference type="PANTHER" id="PTHR30268">
    <property type="entry name" value="L-RHAMNOSE ISOMERASE"/>
    <property type="match status" value="1"/>
</dbReference>
<evidence type="ECO:0000313" key="5">
    <source>
        <dbReference type="EMBL" id="MEU7298249.1"/>
    </source>
</evidence>
<gene>
    <name evidence="5" type="primary">rhaI</name>
    <name evidence="5" type="ORF">AB0A76_34510</name>
</gene>
<accession>A0ABV3D706</accession>
<keyword evidence="3 5" id="KW-0413">Isomerase</keyword>
<evidence type="ECO:0000256" key="3">
    <source>
        <dbReference type="ARBA" id="ARBA00023235"/>
    </source>
</evidence>
<dbReference type="NCBIfam" id="TIGR02635">
    <property type="entry name" value="RhaI_grampos"/>
    <property type="match status" value="1"/>
</dbReference>
<keyword evidence="6" id="KW-1185">Reference proteome</keyword>
<evidence type="ECO:0000313" key="6">
    <source>
        <dbReference type="Proteomes" id="UP001551210"/>
    </source>
</evidence>
<dbReference type="RefSeq" id="WP_359216962.1">
    <property type="nucleotide sequence ID" value="NZ_JBEZAM010000105.1"/>
</dbReference>
<feature type="domain" description="Xylose isomerase-like TIM barrel" evidence="4">
    <location>
        <begin position="55"/>
        <end position="254"/>
    </location>
</feature>
<keyword evidence="2" id="KW-0464">Manganese</keyword>
<dbReference type="Pfam" id="PF01261">
    <property type="entry name" value="AP_endonuc_2"/>
    <property type="match status" value="1"/>
</dbReference>
<dbReference type="InterPro" id="IPR013457">
    <property type="entry name" value="Rhamnose_iso-rel"/>
</dbReference>
<keyword evidence="1" id="KW-0479">Metal-binding</keyword>
<dbReference type="EMBL" id="JBEZAM010000105">
    <property type="protein sequence ID" value="MEU7298249.1"/>
    <property type="molecule type" value="Genomic_DNA"/>
</dbReference>
<evidence type="ECO:0000256" key="1">
    <source>
        <dbReference type="ARBA" id="ARBA00022723"/>
    </source>
</evidence>
<evidence type="ECO:0000256" key="2">
    <source>
        <dbReference type="ARBA" id="ARBA00023211"/>
    </source>
</evidence>
<dbReference type="PANTHER" id="PTHR30268:SF0">
    <property type="entry name" value="L-RHAMNOSE ISOMERASE"/>
    <property type="match status" value="1"/>
</dbReference>
<protein>
    <submittedName>
        <fullName evidence="5">L-rhamnose isomerase</fullName>
        <ecNumber evidence="5">5.3.1.14</ecNumber>
    </submittedName>
</protein>
<comment type="caution">
    <text evidence="5">The sequence shown here is derived from an EMBL/GenBank/DDBJ whole genome shotgun (WGS) entry which is preliminary data.</text>
</comment>
<sequence length="391" mass="42718">MPDIAAVKAALAGQRIETPSWGYGNSGTRFKVFAQAGVPRTPFEKLDDAAQVHAFTGVAPKVSLHIPWDRVEGSDGYAALAAYAKERGLELGAINSNTFQDDDYKLGSVCHPDAKVRRKAVDHLLECVDIMDATGSTDLKLWFADGTNYPGQDDVVGRQDRLAEALAEVYARLGDEQRLLLEYKFFEPAFYTTDVPDWGTSYAHCLKLGPKAQVVVDTGHHAPGTNIEFIVAFLLREGKLGGFDFNSRFYADDDLMVGSADPFQLFRIMHEVAKNGGLDATMNVAFMLDQCHNIEAKIPAVIRSVMNVQEATAKALLVDLDALRDAQRAGDVLAANAVLMDAYNTDVRPLLRELRQEQGLAPDPVAAYRDSGRQERIAAERVGGEQAGWGA</sequence>
<organism evidence="5 6">
    <name type="scientific">Streptomyces exfoliatus</name>
    <name type="common">Streptomyces hydrogenans</name>
    <dbReference type="NCBI Taxonomy" id="1905"/>
    <lineage>
        <taxon>Bacteria</taxon>
        <taxon>Bacillati</taxon>
        <taxon>Actinomycetota</taxon>
        <taxon>Actinomycetes</taxon>
        <taxon>Kitasatosporales</taxon>
        <taxon>Streptomycetaceae</taxon>
        <taxon>Streptomyces</taxon>
    </lineage>
</organism>